<evidence type="ECO:0000256" key="1">
    <source>
        <dbReference type="SAM" id="MobiDB-lite"/>
    </source>
</evidence>
<dbReference type="Gene3D" id="2.40.70.10">
    <property type="entry name" value="Acid Proteases"/>
    <property type="match status" value="1"/>
</dbReference>
<accession>A0AAE1GMW0</accession>
<reference evidence="2" key="1">
    <citation type="submission" date="2023-10" db="EMBL/GenBank/DDBJ databases">
        <title>Genome assemblies of two species of porcelain crab, Petrolisthes cinctipes and Petrolisthes manimaculis (Anomura: Porcellanidae).</title>
        <authorList>
            <person name="Angst P."/>
        </authorList>
    </citation>
    <scope>NUCLEOTIDE SEQUENCE</scope>
    <source>
        <strain evidence="2">PB745_01</strain>
        <tissue evidence="2">Gill</tissue>
    </source>
</reference>
<feature type="region of interest" description="Disordered" evidence="1">
    <location>
        <begin position="412"/>
        <end position="475"/>
    </location>
</feature>
<protein>
    <submittedName>
        <fullName evidence="2">Uncharacterized protein</fullName>
    </submittedName>
</protein>
<evidence type="ECO:0000313" key="2">
    <source>
        <dbReference type="EMBL" id="KAK3894761.1"/>
    </source>
</evidence>
<comment type="caution">
    <text evidence="2">The sequence shown here is derived from an EMBL/GenBank/DDBJ whole genome shotgun (WGS) entry which is preliminary data.</text>
</comment>
<dbReference type="Proteomes" id="UP001286313">
    <property type="component" value="Unassembled WGS sequence"/>
</dbReference>
<dbReference type="PANTHER" id="PTHR47331">
    <property type="entry name" value="PHD-TYPE DOMAIN-CONTAINING PROTEIN"/>
    <property type="match status" value="1"/>
</dbReference>
<keyword evidence="3" id="KW-1185">Reference proteome</keyword>
<dbReference type="EMBL" id="JAWQEG010000092">
    <property type="protein sequence ID" value="KAK3894761.1"/>
    <property type="molecule type" value="Genomic_DNA"/>
</dbReference>
<gene>
    <name evidence="2" type="ORF">Pcinc_001484</name>
</gene>
<sequence>MAEATLGAHSTALLVKMDDAKRVRTSERRKLNRAIKLFEESVKQDDPTEILKLAFDEICGAYKRLENANDDFISCIDVSCDEYASLLAVAEDYITEVYRLKCKAHSQLLRKIDGDKSKQKADNTKFIVKKLEPPKFDGQIRLYPTFKKDFERLMITNYGEDPYVLKQCLLGEALKVVHGVDDDFYKMIDRLDDKFGNVTKVVDSVLCEIKALKPVPEGNNKKLVELVNTVERGWLDMCKLDLKSEMNNTTVISQVEKLLPPTLKREWVLKVTGFRSEKEFDKLLEFLVKERKVIEYVQEGVRSSATTDNKVAVHSVTSEDHYSDKFDDVIKQLRENQESQQRQLNECISKGQKVATLWDPGSNLTMITHRMADKLGLRGKDVSLTITKVGNSTEQLDSKIYKVPITDLTAPFPDTPLSRPTHPSLNSPLPCTPSPDLPLNPSNFRPAPPHPPTHSSLPRPKPSTDPDPPHPSLSP</sequence>
<proteinExistence type="predicted"/>
<evidence type="ECO:0000313" key="3">
    <source>
        <dbReference type="Proteomes" id="UP001286313"/>
    </source>
</evidence>
<organism evidence="2 3">
    <name type="scientific">Petrolisthes cinctipes</name>
    <name type="common">Flat porcelain crab</name>
    <dbReference type="NCBI Taxonomy" id="88211"/>
    <lineage>
        <taxon>Eukaryota</taxon>
        <taxon>Metazoa</taxon>
        <taxon>Ecdysozoa</taxon>
        <taxon>Arthropoda</taxon>
        <taxon>Crustacea</taxon>
        <taxon>Multicrustacea</taxon>
        <taxon>Malacostraca</taxon>
        <taxon>Eumalacostraca</taxon>
        <taxon>Eucarida</taxon>
        <taxon>Decapoda</taxon>
        <taxon>Pleocyemata</taxon>
        <taxon>Anomura</taxon>
        <taxon>Galatheoidea</taxon>
        <taxon>Porcellanidae</taxon>
        <taxon>Petrolisthes</taxon>
    </lineage>
</organism>
<name>A0AAE1GMW0_PETCI</name>
<dbReference type="Pfam" id="PF03564">
    <property type="entry name" value="DUF1759"/>
    <property type="match status" value="1"/>
</dbReference>
<dbReference type="InterPro" id="IPR021109">
    <property type="entry name" value="Peptidase_aspartic_dom_sf"/>
</dbReference>
<dbReference type="InterPro" id="IPR005312">
    <property type="entry name" value="DUF1759"/>
</dbReference>
<dbReference type="AlphaFoldDB" id="A0AAE1GMW0"/>